<comment type="caution">
    <text evidence="1">The sequence shown here is derived from an EMBL/GenBank/DDBJ whole genome shotgun (WGS) entry which is preliminary data.</text>
</comment>
<proteinExistence type="predicted"/>
<sequence>MEPTNLYVFHQGDGVLTPKQKYLFVYPISEESLAKDVVMDFAISVLKKTNKHNRVNLPGPWNYLVIASVLKQHEEGRSDEKNTGGRAILTARMYRHWSSFHKYLYLRSSSRDDNRDMPHCHLLLMKSDMDKLIEIYQTATADKSAPKMNATLASKGIYVCDARKTGDPYAFDKRSDEEKAFIQETKATKQIHKANDKQRRTKYIERCRRKEKQVVVEEE</sequence>
<gene>
    <name evidence="1" type="ORF">IWW38_004642</name>
</gene>
<accession>A0ACC1LYY0</accession>
<dbReference type="EMBL" id="JANBVB010001783">
    <property type="protein sequence ID" value="KAJ2889545.1"/>
    <property type="molecule type" value="Genomic_DNA"/>
</dbReference>
<dbReference type="Proteomes" id="UP001139981">
    <property type="component" value="Unassembled WGS sequence"/>
</dbReference>
<reference evidence="1" key="1">
    <citation type="submission" date="2022-07" db="EMBL/GenBank/DDBJ databases">
        <title>Phylogenomic reconstructions and comparative analyses of Kickxellomycotina fungi.</title>
        <authorList>
            <person name="Reynolds N.K."/>
            <person name="Stajich J.E."/>
            <person name="Barry K."/>
            <person name="Grigoriev I.V."/>
            <person name="Crous P."/>
            <person name="Smith M.E."/>
        </authorList>
    </citation>
    <scope>NUCLEOTIDE SEQUENCE</scope>
    <source>
        <strain evidence="1">CBS 190363</strain>
    </source>
</reference>
<protein>
    <submittedName>
        <fullName evidence="1">Uncharacterized protein</fullName>
    </submittedName>
</protein>
<evidence type="ECO:0000313" key="1">
    <source>
        <dbReference type="EMBL" id="KAJ2889545.1"/>
    </source>
</evidence>
<organism evidence="1 2">
    <name type="scientific">Coemansia aciculifera</name>
    <dbReference type="NCBI Taxonomy" id="417176"/>
    <lineage>
        <taxon>Eukaryota</taxon>
        <taxon>Fungi</taxon>
        <taxon>Fungi incertae sedis</taxon>
        <taxon>Zoopagomycota</taxon>
        <taxon>Kickxellomycotina</taxon>
        <taxon>Kickxellomycetes</taxon>
        <taxon>Kickxellales</taxon>
        <taxon>Kickxellaceae</taxon>
        <taxon>Coemansia</taxon>
    </lineage>
</organism>
<name>A0ACC1LYY0_9FUNG</name>
<keyword evidence="2" id="KW-1185">Reference proteome</keyword>
<evidence type="ECO:0000313" key="2">
    <source>
        <dbReference type="Proteomes" id="UP001139981"/>
    </source>
</evidence>